<comment type="subcellular location">
    <subcellularLocation>
        <location evidence="2">Mitochondrion inner membrane</location>
        <topology evidence="2">Peripheral membrane protein</topology>
        <orientation evidence="2">Matrix side</orientation>
    </subcellularLocation>
    <subcellularLocation>
        <location evidence="3">Nucleus</location>
        <location evidence="3">Nucleolus</location>
    </subcellularLocation>
    <subcellularLocation>
        <location evidence="16">Nucleus</location>
    </subcellularLocation>
    <subcellularLocation>
        <location evidence="16">Mitochondrion</location>
    </subcellularLocation>
</comment>
<accession>A0A1Q2ZW17</accession>
<dbReference type="GO" id="GO:0061995">
    <property type="term" value="F:ATP-dependent protein-DNA complex displacement activity"/>
    <property type="evidence" value="ECO:0007669"/>
    <property type="project" value="EnsemblFungi"/>
</dbReference>
<comment type="caution">
    <text evidence="19">The sequence shown here is derived from an EMBL/GenBank/DDBJ whole genome shotgun (WGS) entry which is preliminary data.</text>
</comment>
<dbReference type="Proteomes" id="UP000187013">
    <property type="component" value="Unassembled WGS sequence"/>
</dbReference>
<dbReference type="OMA" id="FAFESKA"/>
<evidence type="ECO:0000256" key="3">
    <source>
        <dbReference type="ARBA" id="ARBA00004604"/>
    </source>
</evidence>
<dbReference type="GO" id="GO:0000722">
    <property type="term" value="P:telomere maintenance via recombination"/>
    <property type="evidence" value="ECO:0007669"/>
    <property type="project" value="EnsemblFungi"/>
</dbReference>
<dbReference type="GO" id="GO:0140445">
    <property type="term" value="C:chromosome, telomeric repeat region"/>
    <property type="evidence" value="ECO:0007669"/>
    <property type="project" value="EnsemblFungi"/>
</dbReference>
<feature type="domain" description="AAA+ ATPase" evidence="18">
    <location>
        <begin position="258"/>
        <end position="555"/>
    </location>
</feature>
<dbReference type="EMBL" id="BDGX01000008">
    <property type="protein sequence ID" value="GAV47595.1"/>
    <property type="molecule type" value="Genomic_DNA"/>
</dbReference>
<feature type="DNA-binding region" evidence="16">
    <location>
        <begin position="733"/>
        <end position="752"/>
    </location>
</feature>
<feature type="compositionally biased region" description="Polar residues" evidence="17">
    <location>
        <begin position="120"/>
        <end position="130"/>
    </location>
</feature>
<keyword evidence="8 16" id="KW-0067">ATP-binding</keyword>
<comment type="catalytic activity">
    <reaction evidence="15 16">
        <text>ATP + H2O = ADP + phosphate + H(+)</text>
        <dbReference type="Rhea" id="RHEA:13065"/>
        <dbReference type="ChEBI" id="CHEBI:15377"/>
        <dbReference type="ChEBI" id="CHEBI:15378"/>
        <dbReference type="ChEBI" id="CHEBI:30616"/>
        <dbReference type="ChEBI" id="CHEBI:43474"/>
        <dbReference type="ChEBI" id="CHEBI:456216"/>
        <dbReference type="EC" id="5.6.2.3"/>
    </reaction>
</comment>
<dbReference type="FunFam" id="3.40.50.300:FF:001226">
    <property type="entry name" value="ATP-dependent DNA helicase PIF1"/>
    <property type="match status" value="1"/>
</dbReference>
<comment type="cofactor">
    <cofactor evidence="1 16">
        <name>Mg(2+)</name>
        <dbReference type="ChEBI" id="CHEBI:18420"/>
    </cofactor>
</comment>
<protein>
    <recommendedName>
        <fullName evidence="16">ATP-dependent DNA helicase PIF1</fullName>
        <ecNumber evidence="16">5.6.2.3</ecNumber>
    </recommendedName>
    <alternativeName>
        <fullName evidence="16">DNA 5'-3' helicase PIF1</fullName>
    </alternativeName>
    <alternativeName>
        <fullName evidence="16">DNA repair and recombination helicase PIF1</fullName>
    </alternativeName>
</protein>
<evidence type="ECO:0000256" key="7">
    <source>
        <dbReference type="ARBA" id="ARBA00022806"/>
    </source>
</evidence>
<keyword evidence="10 16" id="KW-0496">Mitochondrion</keyword>
<dbReference type="PANTHER" id="PTHR47642">
    <property type="entry name" value="ATP-DEPENDENT DNA HELICASE"/>
    <property type="match status" value="1"/>
</dbReference>
<dbReference type="Gene3D" id="3.40.50.300">
    <property type="entry name" value="P-loop containing nucleotide triphosphate hydrolases"/>
    <property type="match status" value="1"/>
</dbReference>
<comment type="similarity">
    <text evidence="16">Belongs to the helicase family. PIF1 subfamily.</text>
</comment>
<dbReference type="GO" id="GO:0010521">
    <property type="term" value="F:telomerase inhibitor activity"/>
    <property type="evidence" value="ECO:0007669"/>
    <property type="project" value="UniProtKB-UniRule"/>
</dbReference>
<comment type="function">
    <text evidence="16">DNA-dependent ATPase and 5'-3' DNA helicase required for the maintenance of both mitochondrial and nuclear genome stability. Efficiently unwinds G-quadruplex (G4) DNA structures and forked RNA-DNA hybrids. Resolves G4 structures, preventing replication pausing and double-strand breaks (DSBs) at G4 motifs. Involved in the maintenance of telomeric DNA. Inhibits telomere elongation, de novo telomere formation and telomere addition to DSBs via catalytic inhibition of telomerase. Reduces the processivity of telomerase by displacing active telomerase from DNA ends. Releases telomerase by unwinding the short telomerase RNA/telomeric DNA hybrid that is the intermediate in the telomerase reaction. Involved in the maintenance of ribosomal (rDNA). Required for efficient fork arrest at the replicaion fork barrier within rDNA. Involved in the maintenance of mitochondrial (mtDNA). Required to maintain mtDNA under conditions that introduce dsDNA breaks in mtDNA, either preventing or repairing dsDNA breaks. May inhibit replication progression to allow time for repair. May have a general role in chromosomal replication by affecting Okazaki fragment maturation. May have a role in conjunction with DNA2 helicase/nuclease in 5'-flap extension during Okazaki fragment processing.</text>
</comment>
<evidence type="ECO:0000256" key="15">
    <source>
        <dbReference type="ARBA" id="ARBA00048954"/>
    </source>
</evidence>
<dbReference type="PANTHER" id="PTHR47642:SF5">
    <property type="entry name" value="ATP-DEPENDENT DNA HELICASE"/>
    <property type="match status" value="1"/>
</dbReference>
<feature type="region of interest" description="Disordered" evidence="17">
    <location>
        <begin position="783"/>
        <end position="864"/>
    </location>
</feature>
<organism evidence="19 20">
    <name type="scientific">Zygosaccharomyces rouxii</name>
    <dbReference type="NCBI Taxonomy" id="4956"/>
    <lineage>
        <taxon>Eukaryota</taxon>
        <taxon>Fungi</taxon>
        <taxon>Dikarya</taxon>
        <taxon>Ascomycota</taxon>
        <taxon>Saccharomycotina</taxon>
        <taxon>Saccharomycetes</taxon>
        <taxon>Saccharomycetales</taxon>
        <taxon>Saccharomycetaceae</taxon>
        <taxon>Zygosaccharomyces</taxon>
    </lineage>
</organism>
<dbReference type="GO" id="GO:0000727">
    <property type="term" value="P:double-strand break repair via break-induced replication"/>
    <property type="evidence" value="ECO:0007669"/>
    <property type="project" value="EnsemblFungi"/>
</dbReference>
<feature type="region of interest" description="Disordered" evidence="17">
    <location>
        <begin position="107"/>
        <end position="146"/>
    </location>
</feature>
<keyword evidence="11 16" id="KW-0233">DNA recombination</keyword>
<dbReference type="GO" id="GO:0033678">
    <property type="term" value="F:5'-3' DNA/RNA helicase activity"/>
    <property type="evidence" value="ECO:0007669"/>
    <property type="project" value="EnsemblFungi"/>
</dbReference>
<dbReference type="GO" id="GO:1903469">
    <property type="term" value="P:removal of RNA primer involved in mitotic DNA replication"/>
    <property type="evidence" value="ECO:0007669"/>
    <property type="project" value="EnsemblFungi"/>
</dbReference>
<dbReference type="EC" id="5.6.2.3" evidence="16"/>
<keyword evidence="4 16" id="KW-0547">Nucleotide-binding</keyword>
<dbReference type="CDD" id="cd18037">
    <property type="entry name" value="DEXSc_Pif1_like"/>
    <property type="match status" value="1"/>
</dbReference>
<dbReference type="GO" id="GO:1990814">
    <property type="term" value="F:DNA/DNA annealing activity"/>
    <property type="evidence" value="ECO:0007669"/>
    <property type="project" value="EnsemblFungi"/>
</dbReference>
<evidence type="ECO:0000256" key="11">
    <source>
        <dbReference type="ARBA" id="ARBA00023172"/>
    </source>
</evidence>
<dbReference type="OrthoDB" id="432234at2759"/>
<dbReference type="GO" id="GO:0051880">
    <property type="term" value="F:G-quadruplex DNA binding"/>
    <property type="evidence" value="ECO:0007669"/>
    <property type="project" value="UniProtKB-UniRule"/>
</dbReference>
<dbReference type="GO" id="GO:0070336">
    <property type="term" value="F:flap-structured DNA binding"/>
    <property type="evidence" value="ECO:0007669"/>
    <property type="project" value="EnsemblFungi"/>
</dbReference>
<dbReference type="GO" id="GO:0017116">
    <property type="term" value="F:single-stranded DNA helicase activity"/>
    <property type="evidence" value="ECO:0007669"/>
    <property type="project" value="EnsemblFungi"/>
</dbReference>
<dbReference type="InterPro" id="IPR010285">
    <property type="entry name" value="DNA_helicase_pif1-like_DEAD"/>
</dbReference>
<dbReference type="GO" id="GO:0005730">
    <property type="term" value="C:nucleolus"/>
    <property type="evidence" value="ECO:0007669"/>
    <property type="project" value="UniProtKB-SubCell"/>
</dbReference>
<dbReference type="GO" id="GO:0032211">
    <property type="term" value="P:negative regulation of telomere maintenance via telomerase"/>
    <property type="evidence" value="ECO:0007669"/>
    <property type="project" value="UniProtKB-UniRule"/>
</dbReference>
<evidence type="ECO:0000256" key="13">
    <source>
        <dbReference type="ARBA" id="ARBA00023235"/>
    </source>
</evidence>
<dbReference type="CDD" id="cd18809">
    <property type="entry name" value="SF1_C_RecD"/>
    <property type="match status" value="1"/>
</dbReference>
<dbReference type="GO" id="GO:0043596">
    <property type="term" value="C:nuclear replication fork"/>
    <property type="evidence" value="ECO:0007669"/>
    <property type="project" value="EnsemblFungi"/>
</dbReference>
<feature type="compositionally biased region" description="Basic and acidic residues" evidence="17">
    <location>
        <begin position="159"/>
        <end position="196"/>
    </location>
</feature>
<sequence length="864" mass="97793">MVLCRLRLFTKVCIIPQIPIASRLTHFRPRFGMIYRSSSSLSQSSNSFKRLKLSHPEYDELDKLLSDSDGWEDIAEVKLKESSNNNNSNNNDKDYDDDDDSLIELFERPLTKDPPKSLLGASSKSRSNLPFKSPVIPNGTKNLEPLGASTQKTVFPHQEQYKEEHPKEEPNKDVKQEVKDEQESVKQEDSKVDESSIHMVEEKKKVQYGEKFALLTQREGFSDTESLSAKLNLAPSTKVVVPIRLSKEQEDVIHLAKAGHNIFYTGSAGTGKSVLLREMIKVLKSTFGSDGVAITASTGLAACNIGGITVHSFAGVGLGNGEADKLCKKVRRSKKHVRRWQEVSALVIDEISMLDGELLDKLNYIAKKIRRSDLPFGGIQLIFCGDFFQLPPVNKNDDKQTKFAFESTIWKDGIDVTIMLEKVFRQQGDTKFVEMLNKMRLGQIDEDTEMEFKRLNRPLPEDEIIPAELYSTRHEVERANNFRLKGLPGKIHLYHAIDGGSLEDQSLKDKLLQNFLAPKELSLKVGAQVMMIKNIDASLVNGSLGKVIDFMDPETYMFYDTIVKHPEIDSDSLEGLRDPEFRKRYFKEQKMYEDDEQQVRNKGLKDAFSKNGLEEPSFELGDTIFDFLKNSASDGEEERSNIERKMNLIQEIHKSSKSGRKLPLVRFKTTDAGSRTVLVEPEDWAIEDENEKPLVSRVQLPLMLAWSLSIHKSQGQTLPKVKVDLRRVFERGQAYVALSRAVSRDGLQVLNFDKTRIKAHQKVIDFYSTLSSAEQAIKAIESSGAAKKKGRQRRLDFAPDRPVGHRRTKDSKSNSATPAPVVPDRIMSMLKRKTEKQPSGNESNGMPLFKSDVDVENLDDRNMF</sequence>
<dbReference type="GO" id="GO:0003723">
    <property type="term" value="F:RNA binding"/>
    <property type="evidence" value="ECO:0007669"/>
    <property type="project" value="EnsemblFungi"/>
</dbReference>
<dbReference type="InterPro" id="IPR048293">
    <property type="entry name" value="PIF1_RRM3_pfh1"/>
</dbReference>
<evidence type="ECO:0000256" key="2">
    <source>
        <dbReference type="ARBA" id="ARBA00004443"/>
    </source>
</evidence>
<keyword evidence="14 16" id="KW-0539">Nucleus</keyword>
<evidence type="ECO:0000256" key="12">
    <source>
        <dbReference type="ARBA" id="ARBA00023204"/>
    </source>
</evidence>
<evidence type="ECO:0000313" key="19">
    <source>
        <dbReference type="EMBL" id="GAV47595.1"/>
    </source>
</evidence>
<keyword evidence="7 16" id="KW-0347">Helicase</keyword>
<evidence type="ECO:0000256" key="8">
    <source>
        <dbReference type="ARBA" id="ARBA00022840"/>
    </source>
</evidence>
<dbReference type="HAMAP" id="MF_03176">
    <property type="entry name" value="PIF1"/>
    <property type="match status" value="1"/>
</dbReference>
<dbReference type="AlphaFoldDB" id="A0A1Q2ZW17"/>
<dbReference type="InterPro" id="IPR051055">
    <property type="entry name" value="PIF1_helicase"/>
</dbReference>
<gene>
    <name evidence="16" type="primary">PIF1</name>
    <name evidence="19" type="ORF">ZYGR_0H04410</name>
</gene>
<name>A0A1Q2ZW17_ZYGRO</name>
<dbReference type="InterPro" id="IPR049163">
    <property type="entry name" value="Pif1-like_2B_dom"/>
</dbReference>
<feature type="binding site" evidence="16">
    <location>
        <begin position="266"/>
        <end position="273"/>
    </location>
    <ligand>
        <name>ATP</name>
        <dbReference type="ChEBI" id="CHEBI:30616"/>
    </ligand>
</feature>
<evidence type="ECO:0000256" key="14">
    <source>
        <dbReference type="ARBA" id="ARBA00023242"/>
    </source>
</evidence>
<dbReference type="GO" id="GO:0016887">
    <property type="term" value="F:ATP hydrolysis activity"/>
    <property type="evidence" value="ECO:0007669"/>
    <property type="project" value="EnsemblFungi"/>
</dbReference>
<dbReference type="GO" id="GO:0019985">
    <property type="term" value="P:translesion synthesis"/>
    <property type="evidence" value="ECO:0007669"/>
    <property type="project" value="EnsemblFungi"/>
</dbReference>
<dbReference type="Pfam" id="PF05970">
    <property type="entry name" value="PIF1"/>
    <property type="match status" value="1"/>
</dbReference>
<evidence type="ECO:0000256" key="10">
    <source>
        <dbReference type="ARBA" id="ARBA00023128"/>
    </source>
</evidence>
<dbReference type="GO" id="GO:1990426">
    <property type="term" value="P:mitotic recombination-dependent replication fork processing"/>
    <property type="evidence" value="ECO:0007669"/>
    <property type="project" value="EnsemblFungi"/>
</dbReference>
<dbReference type="GO" id="GO:0005524">
    <property type="term" value="F:ATP binding"/>
    <property type="evidence" value="ECO:0007669"/>
    <property type="project" value="UniProtKB-UniRule"/>
</dbReference>
<dbReference type="GO" id="GO:0043504">
    <property type="term" value="P:mitochondrial DNA repair"/>
    <property type="evidence" value="ECO:0007669"/>
    <property type="project" value="EnsemblFungi"/>
</dbReference>
<dbReference type="GO" id="GO:0071932">
    <property type="term" value="P:replication fork reversal"/>
    <property type="evidence" value="ECO:0007669"/>
    <property type="project" value="EnsemblFungi"/>
</dbReference>
<keyword evidence="6 16" id="KW-0378">Hydrolase</keyword>
<evidence type="ECO:0000256" key="17">
    <source>
        <dbReference type="SAM" id="MobiDB-lite"/>
    </source>
</evidence>
<comment type="subunit">
    <text evidence="16">Monomer. Interacts with telomerase.</text>
</comment>
<keyword evidence="13 16" id="KW-0413">Isomerase</keyword>
<dbReference type="GO" id="GO:1902983">
    <property type="term" value="P:DNA strand elongation involved in mitotic DNA replication"/>
    <property type="evidence" value="ECO:0007669"/>
    <property type="project" value="EnsemblFungi"/>
</dbReference>
<proteinExistence type="inferred from homology"/>
<dbReference type="GO" id="GO:0035861">
    <property type="term" value="C:site of double-strand break"/>
    <property type="evidence" value="ECO:0007669"/>
    <property type="project" value="EnsemblFungi"/>
</dbReference>
<dbReference type="GO" id="GO:0033553">
    <property type="term" value="C:rDNA heterochromatin"/>
    <property type="evidence" value="ECO:0007669"/>
    <property type="project" value="EnsemblFungi"/>
</dbReference>
<dbReference type="Pfam" id="PF21530">
    <property type="entry name" value="Pif1_2B_dom"/>
    <property type="match status" value="1"/>
</dbReference>
<dbReference type="eggNOG" id="KOG0987">
    <property type="taxonomic scope" value="Eukaryota"/>
</dbReference>
<dbReference type="SUPFAM" id="SSF52540">
    <property type="entry name" value="P-loop containing nucleoside triphosphate hydrolases"/>
    <property type="match status" value="2"/>
</dbReference>
<dbReference type="GO" id="GO:0019237">
    <property type="term" value="F:centromeric DNA binding"/>
    <property type="evidence" value="ECO:0007669"/>
    <property type="project" value="EnsemblFungi"/>
</dbReference>
<evidence type="ECO:0000256" key="1">
    <source>
        <dbReference type="ARBA" id="ARBA00001946"/>
    </source>
</evidence>
<evidence type="ECO:0000256" key="4">
    <source>
        <dbReference type="ARBA" id="ARBA00022741"/>
    </source>
</evidence>
<reference evidence="19 20" key="1">
    <citation type="submission" date="2016-08" db="EMBL/GenBank/DDBJ databases">
        <title>Draft genome sequence of allopolyploid Zygosaccharomyces rouxii.</title>
        <authorList>
            <person name="Watanabe J."/>
            <person name="Uehara K."/>
            <person name="Mogi Y."/>
            <person name="Tsukioka Y."/>
        </authorList>
    </citation>
    <scope>NUCLEOTIDE SEQUENCE [LARGE SCALE GENOMIC DNA]</scope>
    <source>
        <strain evidence="19 20">NBRC 110957</strain>
    </source>
</reference>
<feature type="region of interest" description="Disordered" evidence="17">
    <location>
        <begin position="158"/>
        <end position="196"/>
    </location>
</feature>
<dbReference type="InterPro" id="IPR003593">
    <property type="entry name" value="AAA+_ATPase"/>
</dbReference>
<evidence type="ECO:0000256" key="16">
    <source>
        <dbReference type="HAMAP-Rule" id="MF_03176"/>
    </source>
</evidence>
<dbReference type="GO" id="GO:0043139">
    <property type="term" value="F:5'-3' DNA helicase activity"/>
    <property type="evidence" value="ECO:0007669"/>
    <property type="project" value="UniProtKB-UniRule"/>
</dbReference>
<keyword evidence="5 16" id="KW-0227">DNA damage</keyword>
<keyword evidence="9 16" id="KW-0238">DNA-binding</keyword>
<dbReference type="InterPro" id="IPR027417">
    <property type="entry name" value="P-loop_NTPase"/>
</dbReference>
<dbReference type="SMART" id="SM00382">
    <property type="entry name" value="AAA"/>
    <property type="match status" value="1"/>
</dbReference>
<evidence type="ECO:0000256" key="6">
    <source>
        <dbReference type="ARBA" id="ARBA00022801"/>
    </source>
</evidence>
<dbReference type="GO" id="GO:0160225">
    <property type="term" value="F:G-quadruplex unwinding activity"/>
    <property type="evidence" value="ECO:0007669"/>
    <property type="project" value="UniProtKB-UniRule"/>
</dbReference>
<evidence type="ECO:0000256" key="5">
    <source>
        <dbReference type="ARBA" id="ARBA00022763"/>
    </source>
</evidence>
<keyword evidence="12 16" id="KW-0234">DNA repair</keyword>
<dbReference type="GO" id="GO:0042162">
    <property type="term" value="F:telomeric DNA binding"/>
    <property type="evidence" value="ECO:0007669"/>
    <property type="project" value="EnsemblFungi"/>
</dbReference>
<evidence type="ECO:0000313" key="20">
    <source>
        <dbReference type="Proteomes" id="UP000187013"/>
    </source>
</evidence>
<evidence type="ECO:0000256" key="9">
    <source>
        <dbReference type="ARBA" id="ARBA00023125"/>
    </source>
</evidence>
<evidence type="ECO:0000259" key="18">
    <source>
        <dbReference type="SMART" id="SM00382"/>
    </source>
</evidence>
<feature type="compositionally biased region" description="Basic and acidic residues" evidence="17">
    <location>
        <begin position="793"/>
        <end position="803"/>
    </location>
</feature>
<dbReference type="GO" id="GO:0005743">
    <property type="term" value="C:mitochondrial inner membrane"/>
    <property type="evidence" value="ECO:0007669"/>
    <property type="project" value="UniProtKB-SubCell"/>
</dbReference>